<evidence type="ECO:0000313" key="2">
    <source>
        <dbReference type="EMBL" id="KAK3766159.1"/>
    </source>
</evidence>
<feature type="non-terminal residue" evidence="2">
    <location>
        <position position="69"/>
    </location>
</feature>
<protein>
    <submittedName>
        <fullName evidence="2">Uncharacterized protein</fullName>
    </submittedName>
</protein>
<keyword evidence="3" id="KW-1185">Reference proteome</keyword>
<accession>A0AAE0ZB15</accession>
<gene>
    <name evidence="2" type="ORF">RRG08_004708</name>
</gene>
<name>A0AAE0ZB15_9GAST</name>
<proteinExistence type="predicted"/>
<organism evidence="2 3">
    <name type="scientific">Elysia crispata</name>
    <name type="common">lettuce slug</name>
    <dbReference type="NCBI Taxonomy" id="231223"/>
    <lineage>
        <taxon>Eukaryota</taxon>
        <taxon>Metazoa</taxon>
        <taxon>Spiralia</taxon>
        <taxon>Lophotrochozoa</taxon>
        <taxon>Mollusca</taxon>
        <taxon>Gastropoda</taxon>
        <taxon>Heterobranchia</taxon>
        <taxon>Euthyneura</taxon>
        <taxon>Panpulmonata</taxon>
        <taxon>Sacoglossa</taxon>
        <taxon>Placobranchoidea</taxon>
        <taxon>Plakobranchidae</taxon>
        <taxon>Elysia</taxon>
    </lineage>
</organism>
<feature type="compositionally biased region" description="Basic and acidic residues" evidence="1">
    <location>
        <begin position="8"/>
        <end position="19"/>
    </location>
</feature>
<evidence type="ECO:0000313" key="3">
    <source>
        <dbReference type="Proteomes" id="UP001283361"/>
    </source>
</evidence>
<dbReference type="EMBL" id="JAWDGP010004251">
    <property type="protein sequence ID" value="KAK3766159.1"/>
    <property type="molecule type" value="Genomic_DNA"/>
</dbReference>
<comment type="caution">
    <text evidence="2">The sequence shown here is derived from an EMBL/GenBank/DDBJ whole genome shotgun (WGS) entry which is preliminary data.</text>
</comment>
<evidence type="ECO:0000256" key="1">
    <source>
        <dbReference type="SAM" id="MobiDB-lite"/>
    </source>
</evidence>
<reference evidence="2" key="1">
    <citation type="journal article" date="2023" name="G3 (Bethesda)">
        <title>A reference genome for the long-term kleptoplast-retaining sea slug Elysia crispata morphotype clarki.</title>
        <authorList>
            <person name="Eastman K.E."/>
            <person name="Pendleton A.L."/>
            <person name="Shaikh M.A."/>
            <person name="Suttiyut T."/>
            <person name="Ogas R."/>
            <person name="Tomko P."/>
            <person name="Gavelis G."/>
            <person name="Widhalm J.R."/>
            <person name="Wisecaver J.H."/>
        </authorList>
    </citation>
    <scope>NUCLEOTIDE SEQUENCE</scope>
    <source>
        <strain evidence="2">ECLA1</strain>
    </source>
</reference>
<dbReference type="AlphaFoldDB" id="A0AAE0ZB15"/>
<feature type="region of interest" description="Disordered" evidence="1">
    <location>
        <begin position="1"/>
        <end position="69"/>
    </location>
</feature>
<dbReference type="Proteomes" id="UP001283361">
    <property type="component" value="Unassembled WGS sequence"/>
</dbReference>
<sequence>SDSNLEDDSMHTDVLEHNGGKHPLSAPARTPEEGDESSLKRFNRNFGVVDSPSKSKQPKSIFDSTACSA</sequence>